<evidence type="ECO:0000313" key="4">
    <source>
        <dbReference type="Proteomes" id="UP000434036"/>
    </source>
</evidence>
<dbReference type="SMART" id="SM00849">
    <property type="entry name" value="Lactamase_B"/>
    <property type="match status" value="1"/>
</dbReference>
<feature type="transmembrane region" description="Helical" evidence="1">
    <location>
        <begin position="294"/>
        <end position="313"/>
    </location>
</feature>
<dbReference type="Pfam" id="PF13567">
    <property type="entry name" value="DUF4131"/>
    <property type="match status" value="1"/>
</dbReference>
<dbReference type="Proteomes" id="UP000434036">
    <property type="component" value="Unassembled WGS sequence"/>
</dbReference>
<dbReference type="AlphaFoldDB" id="A0A6N8U701"/>
<feature type="transmembrane region" description="Helical" evidence="1">
    <location>
        <begin position="325"/>
        <end position="344"/>
    </location>
</feature>
<dbReference type="InterPro" id="IPR025405">
    <property type="entry name" value="DUF4131"/>
</dbReference>
<name>A0A6N8U701_9FIRM</name>
<accession>A0A6N8U701</accession>
<keyword evidence="1" id="KW-0812">Transmembrane</keyword>
<dbReference type="InterPro" id="IPR036866">
    <property type="entry name" value="RibonucZ/Hydroxyglut_hydro"/>
</dbReference>
<feature type="transmembrane region" description="Helical" evidence="1">
    <location>
        <begin position="257"/>
        <end position="274"/>
    </location>
</feature>
<dbReference type="RefSeq" id="WP_160625353.1">
    <property type="nucleotide sequence ID" value="NZ_WUUQ01000002.1"/>
</dbReference>
<feature type="domain" description="Metallo-beta-lactamase" evidence="2">
    <location>
        <begin position="424"/>
        <end position="595"/>
    </location>
</feature>
<organism evidence="3 4">
    <name type="scientific">Copranaerobaculum intestinale</name>
    <dbReference type="NCBI Taxonomy" id="2692629"/>
    <lineage>
        <taxon>Bacteria</taxon>
        <taxon>Bacillati</taxon>
        <taxon>Bacillota</taxon>
        <taxon>Erysipelotrichia</taxon>
        <taxon>Erysipelotrichales</taxon>
        <taxon>Erysipelotrichaceae</taxon>
        <taxon>Copranaerobaculum</taxon>
    </lineage>
</organism>
<keyword evidence="4" id="KW-1185">Reference proteome</keyword>
<dbReference type="PANTHER" id="PTHR30619:SF7">
    <property type="entry name" value="BETA-LACTAMASE DOMAIN PROTEIN"/>
    <property type="match status" value="1"/>
</dbReference>
<protein>
    <submittedName>
        <fullName evidence="3">DUF4131 domain-containing protein</fullName>
    </submittedName>
</protein>
<sequence>MSLKDNWLQLAFCIWVGMMISQPWLKILYACLCVIWFVHIQKGPLWILILMMLAFQVRGIQNIQEPVSDIWKVKDIRKSYVIAQHGQAKVILYHVESVSMDDVIQVQGSWERIHSNHNFYGFQFDRWARRQGIYYSMYVKQYQVIDASSSLRASLYRRAAALPQSIRNKVMQALYGIQEEETDLPYMVSSSGMHISFLCRILEKLLQYWLNPFWVFILSLSGMTLLGEITVFSLALKRILIFRIIYYLMKKQSVHDRLGVSILIFLFLYPSHYQELCLVLPVLFHLSGIFYHQISKWLSSILLLLPVQLLYFYECDLIQLIGFQFQRILFALHYLAAWVSMLSGQNIGLTITYDLVQGLQQLPLIAVLGYPSLLWLFLWVSHTLKLLQLPRRKDAIKLMGLLVIQQYQLFLNPFGEVMFLDIGQGDTALITLPFGQGTFLIDIAGHHTRNLPKQIVLPVLKAKGIQHLDAVILSHDDFDHSGGLKQLKEFISIHRIIREKHETVRIGNVEMQNLLYDQKYLDKNENSLIFYFELGGLYYLFTGDAGRTAEQEIMRQYPKLTADILKAGHHGSQTSSDPAFLHQLHPMLAVLSSGYHNRYGHPHPKTLETLNRQQISYRNTAESGAVSILFFKNLNLFRTASHEFDIITTR</sequence>
<gene>
    <name evidence="3" type="ORF">GSF08_08380</name>
</gene>
<dbReference type="Gene3D" id="3.60.15.10">
    <property type="entry name" value="Ribonuclease Z/Hydroxyacylglutathione hydrolase-like"/>
    <property type="match status" value="1"/>
</dbReference>
<dbReference type="CDD" id="cd07731">
    <property type="entry name" value="ComA-like_MBL-fold"/>
    <property type="match status" value="1"/>
</dbReference>
<evidence type="ECO:0000313" key="3">
    <source>
        <dbReference type="EMBL" id="MXQ73956.1"/>
    </source>
</evidence>
<keyword evidence="1" id="KW-1133">Transmembrane helix</keyword>
<reference evidence="3 4" key="1">
    <citation type="submission" date="2019-12" db="EMBL/GenBank/DDBJ databases">
        <authorList>
            <person name="Yang R."/>
        </authorList>
    </citation>
    <scope>NUCLEOTIDE SEQUENCE [LARGE SCALE GENOMIC DNA]</scope>
    <source>
        <strain evidence="3 4">DONG20-135</strain>
    </source>
</reference>
<dbReference type="PANTHER" id="PTHR30619">
    <property type="entry name" value="DNA INTERNALIZATION/COMPETENCE PROTEIN COMEC/REC2"/>
    <property type="match status" value="1"/>
</dbReference>
<dbReference type="InterPro" id="IPR001279">
    <property type="entry name" value="Metallo-B-lactamas"/>
</dbReference>
<dbReference type="InterPro" id="IPR035681">
    <property type="entry name" value="ComA-like_MBL"/>
</dbReference>
<reference evidence="3 4" key="2">
    <citation type="submission" date="2020-01" db="EMBL/GenBank/DDBJ databases">
        <title>Clostridiaceae sp. nov. isolated from the gut of human by culturomics.</title>
        <authorList>
            <person name="Chang Y."/>
        </authorList>
    </citation>
    <scope>NUCLEOTIDE SEQUENCE [LARGE SCALE GENOMIC DNA]</scope>
    <source>
        <strain evidence="3 4">DONG20-135</strain>
    </source>
</reference>
<proteinExistence type="predicted"/>
<feature type="transmembrane region" description="Helical" evidence="1">
    <location>
        <begin position="213"/>
        <end position="236"/>
    </location>
</feature>
<dbReference type="Pfam" id="PF00753">
    <property type="entry name" value="Lactamase_B"/>
    <property type="match status" value="1"/>
</dbReference>
<evidence type="ECO:0000256" key="1">
    <source>
        <dbReference type="SAM" id="Phobius"/>
    </source>
</evidence>
<dbReference type="InterPro" id="IPR052159">
    <property type="entry name" value="Competence_DNA_uptake"/>
</dbReference>
<evidence type="ECO:0000259" key="2">
    <source>
        <dbReference type="SMART" id="SM00849"/>
    </source>
</evidence>
<feature type="transmembrane region" description="Helical" evidence="1">
    <location>
        <begin position="364"/>
        <end position="387"/>
    </location>
</feature>
<comment type="caution">
    <text evidence="3">The sequence shown here is derived from an EMBL/GenBank/DDBJ whole genome shotgun (WGS) entry which is preliminary data.</text>
</comment>
<keyword evidence="1" id="KW-0472">Membrane</keyword>
<dbReference type="EMBL" id="WUUQ01000002">
    <property type="protein sequence ID" value="MXQ73956.1"/>
    <property type="molecule type" value="Genomic_DNA"/>
</dbReference>
<dbReference type="SUPFAM" id="SSF56281">
    <property type="entry name" value="Metallo-hydrolase/oxidoreductase"/>
    <property type="match status" value="1"/>
</dbReference>